<dbReference type="EMBL" id="BARW01024768">
    <property type="protein sequence ID" value="GAI95661.1"/>
    <property type="molecule type" value="Genomic_DNA"/>
</dbReference>
<dbReference type="InterPro" id="IPR009045">
    <property type="entry name" value="Zn_M74/Hedgehog-like"/>
</dbReference>
<name>X1TWA8_9ZZZZ</name>
<feature type="non-terminal residue" evidence="1">
    <location>
        <position position="1"/>
    </location>
</feature>
<reference evidence="1" key="1">
    <citation type="journal article" date="2014" name="Front. Microbiol.">
        <title>High frequency of phylogenetically diverse reductive dehalogenase-homologous genes in deep subseafloor sedimentary metagenomes.</title>
        <authorList>
            <person name="Kawai M."/>
            <person name="Futagami T."/>
            <person name="Toyoda A."/>
            <person name="Takaki Y."/>
            <person name="Nishi S."/>
            <person name="Hori S."/>
            <person name="Arai W."/>
            <person name="Tsubouchi T."/>
            <person name="Morono Y."/>
            <person name="Uchiyama I."/>
            <person name="Ito T."/>
            <person name="Fujiyama A."/>
            <person name="Inagaki F."/>
            <person name="Takami H."/>
        </authorList>
    </citation>
    <scope>NUCLEOTIDE SEQUENCE</scope>
    <source>
        <strain evidence="1">Expedition CK06-06</strain>
    </source>
</reference>
<accession>X1TWA8</accession>
<dbReference type="AlphaFoldDB" id="X1TWA8"/>
<dbReference type="SUPFAM" id="SSF55166">
    <property type="entry name" value="Hedgehog/DD-peptidase"/>
    <property type="match status" value="1"/>
</dbReference>
<proteinExistence type="predicted"/>
<gene>
    <name evidence="1" type="ORF">S12H4_40758</name>
</gene>
<organism evidence="1">
    <name type="scientific">marine sediment metagenome</name>
    <dbReference type="NCBI Taxonomy" id="412755"/>
    <lineage>
        <taxon>unclassified sequences</taxon>
        <taxon>metagenomes</taxon>
        <taxon>ecological metagenomes</taxon>
    </lineage>
</organism>
<evidence type="ECO:0000313" key="1">
    <source>
        <dbReference type="EMBL" id="GAI95661.1"/>
    </source>
</evidence>
<sequence length="137" mass="15785">GESWSTEVINGVGYGRKIAPTIEFIPLILKGAKNVQKIRDRLNEKFGNNPKIGRRNKLGEIVVDVASWWRTIIFQIYLYRTKQSTTSTGNHPRGIAIDLYTPRGITPAQFRDFIRDGCDTDFTYFITYGWGVHCDWR</sequence>
<comment type="caution">
    <text evidence="1">The sequence shown here is derived from an EMBL/GenBank/DDBJ whole genome shotgun (WGS) entry which is preliminary data.</text>
</comment>
<protein>
    <recommendedName>
        <fullName evidence="2">Peptidase M15A C-terminal domain-containing protein</fullName>
    </recommendedName>
</protein>
<evidence type="ECO:0008006" key="2">
    <source>
        <dbReference type="Google" id="ProtNLM"/>
    </source>
</evidence>